<dbReference type="Proteomes" id="UP000504632">
    <property type="component" value="Chromosome 6"/>
</dbReference>
<dbReference type="GeneID" id="115815595"/>
<accession>A0A6J2VN96</accession>
<evidence type="ECO:0000313" key="3">
    <source>
        <dbReference type="RefSeq" id="XP_030634420.1"/>
    </source>
</evidence>
<dbReference type="CDD" id="cd10719">
    <property type="entry name" value="DnaJ_zf"/>
    <property type="match status" value="1"/>
</dbReference>
<dbReference type="GO" id="GO:0031072">
    <property type="term" value="F:heat shock protein binding"/>
    <property type="evidence" value="ECO:0007669"/>
    <property type="project" value="InterPro"/>
</dbReference>
<feature type="region of interest" description="Disordered" evidence="1">
    <location>
        <begin position="35"/>
        <end position="64"/>
    </location>
</feature>
<evidence type="ECO:0000313" key="2">
    <source>
        <dbReference type="Proteomes" id="UP000504632"/>
    </source>
</evidence>
<proteinExistence type="predicted"/>
<dbReference type="OrthoDB" id="3355217at2759"/>
<gene>
    <name evidence="3" type="primary">LOC115815595</name>
</gene>
<dbReference type="InParanoid" id="A0A6J2VN96"/>
<name>A0A6J2VN96_CHACN</name>
<dbReference type="InterPro" id="IPR001305">
    <property type="entry name" value="HSP_DnaJ_Cys-rich_dom"/>
</dbReference>
<organism evidence="2 3">
    <name type="scientific">Chanos chanos</name>
    <name type="common">Milkfish</name>
    <name type="synonym">Mugil chanos</name>
    <dbReference type="NCBI Taxonomy" id="29144"/>
    <lineage>
        <taxon>Eukaryota</taxon>
        <taxon>Metazoa</taxon>
        <taxon>Chordata</taxon>
        <taxon>Craniata</taxon>
        <taxon>Vertebrata</taxon>
        <taxon>Euteleostomi</taxon>
        <taxon>Actinopterygii</taxon>
        <taxon>Neopterygii</taxon>
        <taxon>Teleostei</taxon>
        <taxon>Ostariophysi</taxon>
        <taxon>Gonorynchiformes</taxon>
        <taxon>Chanidae</taxon>
        <taxon>Chanos</taxon>
    </lineage>
</organism>
<feature type="compositionally biased region" description="Pro residues" evidence="1">
    <location>
        <begin position="41"/>
        <end position="55"/>
    </location>
</feature>
<protein>
    <submittedName>
        <fullName evidence="3">Protein SSUH2 homolog</fullName>
    </submittedName>
</protein>
<dbReference type="AlphaFoldDB" id="A0A6J2VN96"/>
<evidence type="ECO:0000256" key="1">
    <source>
        <dbReference type="SAM" id="MobiDB-lite"/>
    </source>
</evidence>
<sequence length="364" mass="40023">MNTGQALYAPPVAGVPSPTAPPVFDNVPGYEGTVIGGGGFLPPPAPLYPSPPPETEPSQPDWSIPSITEDTAREAFRKYVDSKCCYSSGPVDDGVITSMEAFNTYRYRLETFTEFRSTEWANKPYDGQPVNAYTQQPPGPWDIQVQPPTMFKDNTEDVQVPYTSSVKGCHTCFATGKCQCSECTGSGHKACWVCSGSGVRAGDESCTRCNGTGRESCSECHGQGTIECETCKGKKQLLVYINLKVEWKNNVEDFAVQQTGGFDSANLGSVTGKKLFEDTKYMVYPVLGFPDPNVSQASERLVREHQSKFSQTSRIHQQRQTIELIPITKVSYKWKGGSHLYFVYGNEFKVSADDYPATCCCILM</sequence>
<keyword evidence="2" id="KW-1185">Reference proteome</keyword>
<dbReference type="GO" id="GO:0051082">
    <property type="term" value="F:unfolded protein binding"/>
    <property type="evidence" value="ECO:0007669"/>
    <property type="project" value="InterPro"/>
</dbReference>
<dbReference type="RefSeq" id="XP_030634420.1">
    <property type="nucleotide sequence ID" value="XM_030778560.1"/>
</dbReference>
<dbReference type="InterPro" id="IPR052789">
    <property type="entry name" value="SSUH2_homolog"/>
</dbReference>
<dbReference type="PANTHER" id="PTHR48465">
    <property type="entry name" value="PROTEIN SSUH2 HOMOLOG"/>
    <property type="match status" value="1"/>
</dbReference>
<dbReference type="PANTHER" id="PTHR48465:SF1">
    <property type="entry name" value="PROTEIN SSUH2 HOMOLOG"/>
    <property type="match status" value="1"/>
</dbReference>
<reference evidence="3" key="1">
    <citation type="submission" date="2025-08" db="UniProtKB">
        <authorList>
            <consortium name="RefSeq"/>
        </authorList>
    </citation>
    <scope>IDENTIFICATION</scope>
</reference>